<evidence type="ECO:0000256" key="1">
    <source>
        <dbReference type="SAM" id="MobiDB-lite"/>
    </source>
</evidence>
<dbReference type="PROSITE" id="PS51318">
    <property type="entry name" value="TAT"/>
    <property type="match status" value="1"/>
</dbReference>
<dbReference type="InterPro" id="IPR006311">
    <property type="entry name" value="TAT_signal"/>
</dbReference>
<dbReference type="RefSeq" id="WP_023394815.1">
    <property type="nucleotide sequence ID" value="NZ_ASGZ01000036.1"/>
</dbReference>
<dbReference type="PROSITE" id="PS51257">
    <property type="entry name" value="PROKAR_LIPOPROTEIN"/>
    <property type="match status" value="1"/>
</dbReference>
<evidence type="ECO:0000313" key="3">
    <source>
        <dbReference type="Proteomes" id="UP000017840"/>
    </source>
</evidence>
<proteinExistence type="predicted"/>
<feature type="region of interest" description="Disordered" evidence="1">
    <location>
        <begin position="17"/>
        <end position="55"/>
    </location>
</feature>
<reference evidence="2 3" key="1">
    <citation type="journal article" date="2013" name="Genome Announc.">
        <title>Draft Genome Sequence of 'Candidatus Halobonum tyrrellensis' Strain G22, Isolated from the Hypersaline Waters of Lake Tyrrell, Australia.</title>
        <authorList>
            <person name="Ugalde J.A."/>
            <person name="Narasingarao P."/>
            <person name="Kuo S."/>
            <person name="Podell S."/>
            <person name="Allen E.E."/>
        </authorList>
    </citation>
    <scope>NUCLEOTIDE SEQUENCE [LARGE SCALE GENOMIC DNA]</scope>
    <source>
        <strain evidence="2 3">G22</strain>
    </source>
</reference>
<dbReference type="EMBL" id="ASGZ01000036">
    <property type="protein sequence ID" value="ESP88016.1"/>
    <property type="molecule type" value="Genomic_DNA"/>
</dbReference>
<feature type="compositionally biased region" description="Polar residues" evidence="1">
    <location>
        <begin position="73"/>
        <end position="83"/>
    </location>
</feature>
<feature type="region of interest" description="Disordered" evidence="1">
    <location>
        <begin position="69"/>
        <end position="94"/>
    </location>
</feature>
<sequence length="144" mass="14489">MNRRTFLRGAVAAAAAATAGCGSGESGPAEGGATGTGPGESGDSGPTIGAVNRRDEPIDVSLSLWRLGEEGTSCDTEPETNGETAEASVDPGERADLLPVPGPGTYGMVFDADGDRSESCLDYTGSETGLTWVIESGSADFVVE</sequence>
<keyword evidence="3" id="KW-1185">Reference proteome</keyword>
<gene>
    <name evidence="2" type="ORF">K933_11176</name>
</gene>
<protein>
    <submittedName>
        <fullName evidence="2">Uncharacterized protein</fullName>
    </submittedName>
</protein>
<name>V4GSE6_9EURY</name>
<dbReference type="STRING" id="1324957.K933_11176"/>
<comment type="caution">
    <text evidence="2">The sequence shown here is derived from an EMBL/GenBank/DDBJ whole genome shotgun (WGS) entry which is preliminary data.</text>
</comment>
<accession>V4GSE6</accession>
<organism evidence="2 3">
    <name type="scientific">Candidatus Halobonum tyrrellensis G22</name>
    <dbReference type="NCBI Taxonomy" id="1324957"/>
    <lineage>
        <taxon>Archaea</taxon>
        <taxon>Methanobacteriati</taxon>
        <taxon>Methanobacteriota</taxon>
        <taxon>Stenosarchaea group</taxon>
        <taxon>Halobacteria</taxon>
        <taxon>Halobacteriales</taxon>
        <taxon>Haloferacaceae</taxon>
        <taxon>Candidatus Halobonum</taxon>
    </lineage>
</organism>
<dbReference type="AlphaFoldDB" id="V4GSE6"/>
<dbReference type="Proteomes" id="UP000017840">
    <property type="component" value="Unassembled WGS sequence"/>
</dbReference>
<feature type="compositionally biased region" description="Gly residues" evidence="1">
    <location>
        <begin position="21"/>
        <end position="42"/>
    </location>
</feature>
<evidence type="ECO:0000313" key="2">
    <source>
        <dbReference type="EMBL" id="ESP88016.1"/>
    </source>
</evidence>